<comment type="caution">
    <text evidence="1">The sequence shown here is derived from an EMBL/GenBank/DDBJ whole genome shotgun (WGS) entry which is preliminary data.</text>
</comment>
<evidence type="ECO:0000313" key="1">
    <source>
        <dbReference type="EMBL" id="MEB8342563.1"/>
    </source>
</evidence>
<keyword evidence="2" id="KW-1185">Reference proteome</keyword>
<proteinExistence type="predicted"/>
<gene>
    <name evidence="1" type="ORF">OKJ99_34220</name>
</gene>
<organism evidence="1 2">
    <name type="scientific">Streptomyces endophyticus</name>
    <dbReference type="NCBI Taxonomy" id="714166"/>
    <lineage>
        <taxon>Bacteria</taxon>
        <taxon>Bacillati</taxon>
        <taxon>Actinomycetota</taxon>
        <taxon>Actinomycetes</taxon>
        <taxon>Kitasatosporales</taxon>
        <taxon>Streptomycetaceae</taxon>
        <taxon>Streptomyces</taxon>
    </lineage>
</organism>
<protein>
    <submittedName>
        <fullName evidence="1">Uncharacterized protein</fullName>
    </submittedName>
</protein>
<accession>A0ABU6FEU1</accession>
<evidence type="ECO:0000313" key="2">
    <source>
        <dbReference type="Proteomes" id="UP001354931"/>
    </source>
</evidence>
<dbReference type="RefSeq" id="WP_326022098.1">
    <property type="nucleotide sequence ID" value="NZ_JAOZYC010000166.1"/>
</dbReference>
<dbReference type="Proteomes" id="UP001354931">
    <property type="component" value="Unassembled WGS sequence"/>
</dbReference>
<dbReference type="EMBL" id="JAOZYC010000166">
    <property type="protein sequence ID" value="MEB8342563.1"/>
    <property type="molecule type" value="Genomic_DNA"/>
</dbReference>
<sequence>MATAVALRDPRAFVDPQVWEREITLMVRDNPFDEVMAERLFGQAVAYLITAIEKWGQGLEMCCGRLVDMAVHAFILDTRHYREFCEKHFGRFLEHIPEIEFKYDGSVERTAHIIEDNGFAVDWPLWKRDFGKCGPCRPGENCH</sequence>
<reference evidence="1 2" key="1">
    <citation type="submission" date="2022-10" db="EMBL/GenBank/DDBJ databases">
        <authorList>
            <person name="Xie J."/>
            <person name="Shen N."/>
        </authorList>
    </citation>
    <scope>NUCLEOTIDE SEQUENCE [LARGE SCALE GENOMIC DNA]</scope>
    <source>
        <strain evidence="1 2">YIM65594</strain>
    </source>
</reference>
<name>A0ABU6FEU1_9ACTN</name>